<protein>
    <submittedName>
        <fullName evidence="8">Tetratricopeptide repeat protein</fullName>
    </submittedName>
</protein>
<keyword evidence="9" id="KW-1185">Reference proteome</keyword>
<accession>A0ABV7X0Q8</accession>
<keyword evidence="4" id="KW-0802">TPR repeat</keyword>
<comment type="subcellular location">
    <subcellularLocation>
        <location evidence="1">Membrane</location>
    </subcellularLocation>
</comment>
<feature type="transmembrane region" description="Helical" evidence="7">
    <location>
        <begin position="83"/>
        <end position="105"/>
    </location>
</feature>
<evidence type="ECO:0000256" key="4">
    <source>
        <dbReference type="ARBA" id="ARBA00022803"/>
    </source>
</evidence>
<evidence type="ECO:0000256" key="3">
    <source>
        <dbReference type="ARBA" id="ARBA00022737"/>
    </source>
</evidence>
<dbReference type="Gene3D" id="1.25.40.10">
    <property type="entry name" value="Tetratricopeptide repeat domain"/>
    <property type="match status" value="2"/>
</dbReference>
<evidence type="ECO:0000313" key="8">
    <source>
        <dbReference type="EMBL" id="MFC3705132.1"/>
    </source>
</evidence>
<evidence type="ECO:0000256" key="5">
    <source>
        <dbReference type="ARBA" id="ARBA00022989"/>
    </source>
</evidence>
<gene>
    <name evidence="8" type="ORF">ACFOOL_10225</name>
</gene>
<dbReference type="SUPFAM" id="SSF48452">
    <property type="entry name" value="TPR-like"/>
    <property type="match status" value="1"/>
</dbReference>
<evidence type="ECO:0000256" key="2">
    <source>
        <dbReference type="ARBA" id="ARBA00022692"/>
    </source>
</evidence>
<dbReference type="PANTHER" id="PTHR46208">
    <property type="entry name" value="MITOCHONDRIAL IMPORT RECEPTOR SUBUNIT TOM70"/>
    <property type="match status" value="1"/>
</dbReference>
<keyword evidence="2 7" id="KW-0812">Transmembrane</keyword>
<dbReference type="Pfam" id="PF13432">
    <property type="entry name" value="TPR_16"/>
    <property type="match status" value="1"/>
</dbReference>
<name>A0ABV7X0Q8_9HYPH</name>
<keyword evidence="3" id="KW-0677">Repeat</keyword>
<evidence type="ECO:0000313" key="9">
    <source>
        <dbReference type="Proteomes" id="UP001595613"/>
    </source>
</evidence>
<dbReference type="PANTHER" id="PTHR46208:SF1">
    <property type="entry name" value="MITOCHONDRIAL IMPORT RECEPTOR SUBUNIT TOM70"/>
    <property type="match status" value="1"/>
</dbReference>
<proteinExistence type="predicted"/>
<evidence type="ECO:0000256" key="6">
    <source>
        <dbReference type="ARBA" id="ARBA00023136"/>
    </source>
</evidence>
<dbReference type="EMBL" id="JBHRYD010000007">
    <property type="protein sequence ID" value="MFC3705132.1"/>
    <property type="molecule type" value="Genomic_DNA"/>
</dbReference>
<evidence type="ECO:0000256" key="1">
    <source>
        <dbReference type="ARBA" id="ARBA00004370"/>
    </source>
</evidence>
<dbReference type="InterPro" id="IPR011990">
    <property type="entry name" value="TPR-like_helical_dom_sf"/>
</dbReference>
<evidence type="ECO:0000256" key="7">
    <source>
        <dbReference type="SAM" id="Phobius"/>
    </source>
</evidence>
<dbReference type="Proteomes" id="UP001595613">
    <property type="component" value="Unassembled WGS sequence"/>
</dbReference>
<keyword evidence="6 7" id="KW-0472">Membrane</keyword>
<comment type="caution">
    <text evidence="8">The sequence shown here is derived from an EMBL/GenBank/DDBJ whole genome shotgun (WGS) entry which is preliminary data.</text>
</comment>
<keyword evidence="5 7" id="KW-1133">Transmembrane helix</keyword>
<sequence>MDERANRPLTGWKAIAGYFGKDERTVRRWAATRDLPVHRVNGDRSGPVFAYVADLNRWLVNHGHVVESPAVAPLAPRWSGARWIAALCAACLVLGLAGAVGWRLLQPEERMPSGAAVSSAESLYLDGLYHLETRTADGIARALGLFAQTIAADPGFASAYVGLADAYNLVSQYTPASAEESYPKARAAAERAIALDPGNGPAHAALGFYTFYHSRDPQAAMALMHKAIALDPANARAHHWYALIAMQNRDFTVALEQIALAQRLDPHAPSILANKGLILFHAGQTQAALDILRPLKQNEPTLLSPPAYLATIYLATGRDNDFLREYRLAAEISGNRSASTIATAAEAGLRAGGRPEMLRRMFAEQQRQHAQDNEPAFKLALTAAMLGEEAAALDFLVQSIRRREPDILGIRLEPALAGLHGDARYQALVAEAGFTPED</sequence>
<reference evidence="9" key="1">
    <citation type="journal article" date="2019" name="Int. J. Syst. Evol. Microbiol.">
        <title>The Global Catalogue of Microorganisms (GCM) 10K type strain sequencing project: providing services to taxonomists for standard genome sequencing and annotation.</title>
        <authorList>
            <consortium name="The Broad Institute Genomics Platform"/>
            <consortium name="The Broad Institute Genome Sequencing Center for Infectious Disease"/>
            <person name="Wu L."/>
            <person name="Ma J."/>
        </authorList>
    </citation>
    <scope>NUCLEOTIDE SEQUENCE [LARGE SCALE GENOMIC DNA]</scope>
    <source>
        <strain evidence="9">KCTC 42281</strain>
    </source>
</reference>
<organism evidence="8 9">
    <name type="scientific">Devosia honganensis</name>
    <dbReference type="NCBI Taxonomy" id="1610527"/>
    <lineage>
        <taxon>Bacteria</taxon>
        <taxon>Pseudomonadati</taxon>
        <taxon>Pseudomonadota</taxon>
        <taxon>Alphaproteobacteria</taxon>
        <taxon>Hyphomicrobiales</taxon>
        <taxon>Devosiaceae</taxon>
        <taxon>Devosia</taxon>
    </lineage>
</organism>
<dbReference type="RefSeq" id="WP_380096857.1">
    <property type="nucleotide sequence ID" value="NZ_JBHRYD010000007.1"/>
</dbReference>